<dbReference type="PANTHER" id="PTHR15271">
    <property type="entry name" value="CHROMATIN ASSEMBLY FACTOR 1 SUBUNIT B"/>
    <property type="match status" value="1"/>
</dbReference>
<keyword evidence="8" id="KW-0539">Nucleus</keyword>
<evidence type="ECO:0000313" key="15">
    <source>
        <dbReference type="Proteomes" id="UP000483820"/>
    </source>
</evidence>
<dbReference type="Gene3D" id="2.130.10.10">
    <property type="entry name" value="YVTN repeat-like/Quinoprotein amine dehydrogenase"/>
    <property type="match status" value="1"/>
</dbReference>
<keyword evidence="14" id="KW-1185">Reference proteome</keyword>
<dbReference type="Pfam" id="PF24105">
    <property type="entry name" value="Beta-prop_CAF1B_HIR1"/>
    <property type="match status" value="1"/>
</dbReference>
<dbReference type="HOGENOM" id="CLU_010127_5_1_1"/>
<dbReference type="OrthoDB" id="71227at2759"/>
<dbReference type="Proteomes" id="UP000483820">
    <property type="component" value="Chromosome I"/>
</dbReference>
<reference evidence="13 15" key="2">
    <citation type="submission" date="2019-12" db="EMBL/GenBank/DDBJ databases">
        <title>Chromosome-level assembly of the Caenorhabditis remanei genome.</title>
        <authorList>
            <person name="Teterina A.A."/>
            <person name="Willis J.H."/>
            <person name="Phillips P.C."/>
        </authorList>
    </citation>
    <scope>NUCLEOTIDE SEQUENCE [LARGE SCALE GENOMIC DNA]</scope>
    <source>
        <strain evidence="13 15">PX506</strain>
        <tissue evidence="13">Whole organism</tissue>
    </source>
</reference>
<dbReference type="Proteomes" id="UP000008281">
    <property type="component" value="Unassembled WGS sequence"/>
</dbReference>
<evidence type="ECO:0000256" key="4">
    <source>
        <dbReference type="ARBA" id="ARBA00022737"/>
    </source>
</evidence>
<keyword evidence="7" id="KW-0234">DNA repair</keyword>
<feature type="compositionally biased region" description="Basic and acidic residues" evidence="10">
    <location>
        <begin position="425"/>
        <end position="439"/>
    </location>
</feature>
<evidence type="ECO:0000256" key="7">
    <source>
        <dbReference type="ARBA" id="ARBA00023204"/>
    </source>
</evidence>
<dbReference type="FunFam" id="2.130.10.10:FF:001731">
    <property type="entry name" value="CHromatin Assembly Factor"/>
    <property type="match status" value="1"/>
</dbReference>
<dbReference type="eggNOG" id="KOG1009">
    <property type="taxonomic scope" value="Eukaryota"/>
</dbReference>
<dbReference type="FunCoup" id="E3LXX3">
    <property type="interactions" value="2191"/>
</dbReference>
<dbReference type="EMBL" id="DS268418">
    <property type="protein sequence ID" value="EFO84675.1"/>
    <property type="molecule type" value="Genomic_DNA"/>
</dbReference>
<name>E3LXX3_CAERE</name>
<dbReference type="InterPro" id="IPR015943">
    <property type="entry name" value="WD40/YVTN_repeat-like_dom_sf"/>
</dbReference>
<dbReference type="OMA" id="QIYWHES"/>
<reference evidence="12" key="1">
    <citation type="submission" date="2007-07" db="EMBL/GenBank/DDBJ databases">
        <title>PCAP assembly of the Caenorhabditis remanei genome.</title>
        <authorList>
            <consortium name="The Caenorhabditis remanei Sequencing Consortium"/>
            <person name="Wilson R.K."/>
        </authorList>
    </citation>
    <scope>NUCLEOTIDE SEQUENCE [LARGE SCALE GENOMIC DNA]</scope>
    <source>
        <strain evidence="12">PB4641</strain>
    </source>
</reference>
<organism evidence="14">
    <name type="scientific">Caenorhabditis remanei</name>
    <name type="common">Caenorhabditis vulgaris</name>
    <dbReference type="NCBI Taxonomy" id="31234"/>
    <lineage>
        <taxon>Eukaryota</taxon>
        <taxon>Metazoa</taxon>
        <taxon>Ecdysozoa</taxon>
        <taxon>Nematoda</taxon>
        <taxon>Chromadorea</taxon>
        <taxon>Rhabditida</taxon>
        <taxon>Rhabditina</taxon>
        <taxon>Rhabditomorpha</taxon>
        <taxon>Rhabditoidea</taxon>
        <taxon>Rhabditidae</taxon>
        <taxon>Peloderinae</taxon>
        <taxon>Caenorhabditis</taxon>
    </lineage>
</organism>
<evidence type="ECO:0000256" key="6">
    <source>
        <dbReference type="ARBA" id="ARBA00022853"/>
    </source>
</evidence>
<protein>
    <recommendedName>
        <fullName evidence="11">CAF1B/HIR1 beta-propeller domain-containing protein</fullName>
    </recommendedName>
</protein>
<evidence type="ECO:0000313" key="12">
    <source>
        <dbReference type="EMBL" id="EFO84675.1"/>
    </source>
</evidence>
<evidence type="ECO:0000256" key="2">
    <source>
        <dbReference type="ARBA" id="ARBA00007306"/>
    </source>
</evidence>
<dbReference type="SMART" id="SM00320">
    <property type="entry name" value="WD40"/>
    <property type="match status" value="5"/>
</dbReference>
<dbReference type="InterPro" id="IPR055410">
    <property type="entry name" value="Beta-prop_CAF1B_HIR1"/>
</dbReference>
<dbReference type="KEGG" id="crq:GCK72_001131"/>
<evidence type="ECO:0000313" key="14">
    <source>
        <dbReference type="Proteomes" id="UP000008281"/>
    </source>
</evidence>
<dbReference type="PANTHER" id="PTHR15271:SF4">
    <property type="entry name" value="CHROMATIN ASSEMBLY FACTOR 1 SUBUNIT B"/>
    <property type="match status" value="1"/>
</dbReference>
<dbReference type="AlphaFoldDB" id="E3LXX3"/>
<evidence type="ECO:0000256" key="9">
    <source>
        <dbReference type="PROSITE-ProRule" id="PRU00221"/>
    </source>
</evidence>
<evidence type="ECO:0000256" key="8">
    <source>
        <dbReference type="ARBA" id="ARBA00023242"/>
    </source>
</evidence>
<dbReference type="InterPro" id="IPR001680">
    <property type="entry name" value="WD40_rpt"/>
</dbReference>
<keyword evidence="3 9" id="KW-0853">WD repeat</keyword>
<dbReference type="PROSITE" id="PS50082">
    <property type="entry name" value="WD_REPEATS_2"/>
    <property type="match status" value="2"/>
</dbReference>
<comment type="similarity">
    <text evidence="2">Belongs to the WD repeat HIR1 family.</text>
</comment>
<dbReference type="CTD" id="9801751"/>
<proteinExistence type="inferred from homology"/>
<keyword evidence="4" id="KW-0677">Repeat</keyword>
<dbReference type="InterPro" id="IPR036322">
    <property type="entry name" value="WD40_repeat_dom_sf"/>
</dbReference>
<keyword evidence="5" id="KW-0227">DNA damage</keyword>
<dbReference type="GO" id="GO:0005634">
    <property type="term" value="C:nucleus"/>
    <property type="evidence" value="ECO:0007669"/>
    <property type="project" value="UniProtKB-SubCell"/>
</dbReference>
<dbReference type="EMBL" id="WUAV01000001">
    <property type="protein sequence ID" value="KAF1769314.1"/>
    <property type="molecule type" value="Genomic_DNA"/>
</dbReference>
<feature type="repeat" description="WD" evidence="9">
    <location>
        <begin position="71"/>
        <end position="107"/>
    </location>
</feature>
<dbReference type="GO" id="GO:0006335">
    <property type="term" value="P:DNA replication-dependent chromatin assembly"/>
    <property type="evidence" value="ECO:0007669"/>
    <property type="project" value="InterPro"/>
</dbReference>
<keyword evidence="6" id="KW-0156">Chromatin regulator</keyword>
<feature type="compositionally biased region" description="Low complexity" evidence="10">
    <location>
        <begin position="472"/>
        <end position="499"/>
    </location>
</feature>
<gene>
    <name evidence="12" type="ORF">CRE_03929</name>
    <name evidence="13" type="ORF">GCK72_001131</name>
</gene>
<evidence type="ECO:0000256" key="5">
    <source>
        <dbReference type="ARBA" id="ARBA00022763"/>
    </source>
</evidence>
<evidence type="ECO:0000256" key="3">
    <source>
        <dbReference type="ARBA" id="ARBA00022574"/>
    </source>
</evidence>
<evidence type="ECO:0000313" key="13">
    <source>
        <dbReference type="EMBL" id="KAF1769314.1"/>
    </source>
</evidence>
<comment type="subcellular location">
    <subcellularLocation>
        <location evidence="1">Nucleus</location>
    </subcellularLocation>
</comment>
<dbReference type="GO" id="GO:0006334">
    <property type="term" value="P:nucleosome assembly"/>
    <property type="evidence" value="ECO:0007669"/>
    <property type="project" value="TreeGrafter"/>
</dbReference>
<dbReference type="GO" id="GO:0006281">
    <property type="term" value="P:DNA repair"/>
    <property type="evidence" value="ECO:0007669"/>
    <property type="project" value="UniProtKB-KW"/>
</dbReference>
<dbReference type="GeneID" id="9801751"/>
<dbReference type="InterPro" id="IPR045145">
    <property type="entry name" value="PTHR15271"/>
</dbReference>
<dbReference type="RefSeq" id="XP_003111175.1">
    <property type="nucleotide sequence ID" value="XM_003111127.1"/>
</dbReference>
<dbReference type="GO" id="GO:0033186">
    <property type="term" value="C:CAF-1 complex"/>
    <property type="evidence" value="ECO:0007669"/>
    <property type="project" value="TreeGrafter"/>
</dbReference>
<evidence type="ECO:0000259" key="11">
    <source>
        <dbReference type="Pfam" id="PF24105"/>
    </source>
</evidence>
<accession>E3LXX3</accession>
<evidence type="ECO:0000256" key="10">
    <source>
        <dbReference type="SAM" id="MobiDB-lite"/>
    </source>
</evidence>
<evidence type="ECO:0000256" key="1">
    <source>
        <dbReference type="ARBA" id="ARBA00004123"/>
    </source>
</evidence>
<dbReference type="SUPFAM" id="SSF50978">
    <property type="entry name" value="WD40 repeat-like"/>
    <property type="match status" value="1"/>
</dbReference>
<feature type="repeat" description="WD" evidence="9">
    <location>
        <begin position="130"/>
        <end position="171"/>
    </location>
</feature>
<sequence length="511" mass="57275">MDHFMPQIFWHDRQGLLSVDLHHMMRNGKYRLVTASVQKEVRVWEFEFELGLDPKSQETKPQLTVGFLANLAFHNQAINQVKFSPSKEYDLLASGDCEGRITIWKLSDQPAPPPQDEMPTNKENWIRYKVLNHNSDVNALCWSPSGTQIASVSNDHTLAVHDALTGKRLFVASNFRSPNGVCWDPLGKYIVTMSPDRRMDLMDAVKGTRLKHFSSATLPARSFLSASGMIHLEEKSHKLFHDDQLFSFQRALVFSPNGEFIAAPCAHLELGSSDLYGTYFFKREDLGTKDLPFAFYPAPKPTFLVRFSPITFTLLPTTKENHLGLPYRLLWIALNKDAIYFYDSQHNYPVAVVDNIHLNSLTDAAFSSDGRVLVISSLEGYCSFIRINLSQWGEIMTEVVPVCTSPNLIEEKKQKKRKSTAAVVAEKEKEKEKEEDPSKKSPVRKQTETPKGSTPKAVTPSLKKFFKKEPKTAGSPAPAASPALAATPSATTEASPATSTKKRIQLVTLDT</sequence>
<feature type="domain" description="CAF1B/HIR1 beta-propeller" evidence="11">
    <location>
        <begin position="1"/>
        <end position="388"/>
    </location>
</feature>
<feature type="region of interest" description="Disordered" evidence="10">
    <location>
        <begin position="414"/>
        <end position="511"/>
    </location>
</feature>
<dbReference type="STRING" id="31234.E3LXX3"/>